<gene>
    <name evidence="1" type="ORF">SAMN06265337_0316</name>
</gene>
<organism evidence="1 2">
    <name type="scientific">Hymenobacter gelipurpurascens</name>
    <dbReference type="NCBI Taxonomy" id="89968"/>
    <lineage>
        <taxon>Bacteria</taxon>
        <taxon>Pseudomonadati</taxon>
        <taxon>Bacteroidota</taxon>
        <taxon>Cytophagia</taxon>
        <taxon>Cytophagales</taxon>
        <taxon>Hymenobacteraceae</taxon>
        <taxon>Hymenobacter</taxon>
    </lineage>
</organism>
<protein>
    <submittedName>
        <fullName evidence="1">Uncharacterized protein</fullName>
    </submittedName>
</protein>
<dbReference type="Proteomes" id="UP000198131">
    <property type="component" value="Unassembled WGS sequence"/>
</dbReference>
<dbReference type="RefSeq" id="WP_141106397.1">
    <property type="nucleotide sequence ID" value="NZ_FYEW01000001.1"/>
</dbReference>
<evidence type="ECO:0000313" key="1">
    <source>
        <dbReference type="EMBL" id="SNC60715.1"/>
    </source>
</evidence>
<sequence length="62" mass="6768">MEPQLPTSSSLPATALALLLLTGDLFALPSFASFSILKRQLKLARAGSGHLVSSFRHRRHRP</sequence>
<accession>A0A212T3Y0</accession>
<keyword evidence="2" id="KW-1185">Reference proteome</keyword>
<reference evidence="2" key="1">
    <citation type="submission" date="2017-06" db="EMBL/GenBank/DDBJ databases">
        <authorList>
            <person name="Varghese N."/>
            <person name="Submissions S."/>
        </authorList>
    </citation>
    <scope>NUCLEOTIDE SEQUENCE [LARGE SCALE GENOMIC DNA]</scope>
    <source>
        <strain evidence="2">DSM 11116</strain>
    </source>
</reference>
<evidence type="ECO:0000313" key="2">
    <source>
        <dbReference type="Proteomes" id="UP000198131"/>
    </source>
</evidence>
<name>A0A212T3Y0_9BACT</name>
<proteinExistence type="predicted"/>
<dbReference type="EMBL" id="FYEW01000001">
    <property type="protein sequence ID" value="SNC60715.1"/>
    <property type="molecule type" value="Genomic_DNA"/>
</dbReference>
<dbReference type="AlphaFoldDB" id="A0A212T3Y0"/>